<feature type="non-terminal residue" evidence="4">
    <location>
        <position position="416"/>
    </location>
</feature>
<dbReference type="Pfam" id="PF13193">
    <property type="entry name" value="AMP-binding_C"/>
    <property type="match status" value="1"/>
</dbReference>
<dbReference type="PROSITE" id="PS50075">
    <property type="entry name" value="CARRIER"/>
    <property type="match status" value="1"/>
</dbReference>
<dbReference type="Gene3D" id="3.40.50.1820">
    <property type="entry name" value="alpha/beta hydrolase"/>
    <property type="match status" value="1"/>
</dbReference>
<dbReference type="PANTHER" id="PTHR45527:SF1">
    <property type="entry name" value="FATTY ACID SYNTHASE"/>
    <property type="match status" value="1"/>
</dbReference>
<dbReference type="SUPFAM" id="SSF56801">
    <property type="entry name" value="Acetyl-CoA synthetase-like"/>
    <property type="match status" value="1"/>
</dbReference>
<dbReference type="GO" id="GO:0031177">
    <property type="term" value="F:phosphopantetheine binding"/>
    <property type="evidence" value="ECO:0007669"/>
    <property type="project" value="InterPro"/>
</dbReference>
<dbReference type="InterPro" id="IPR006162">
    <property type="entry name" value="Ppantetheine_attach_site"/>
</dbReference>
<dbReference type="InterPro" id="IPR029058">
    <property type="entry name" value="AB_hydrolase_fold"/>
</dbReference>
<dbReference type="Gene3D" id="3.30.300.30">
    <property type="match status" value="1"/>
</dbReference>
<reference evidence="4" key="1">
    <citation type="journal article" date="2015" name="Nature">
        <title>Complex archaea that bridge the gap between prokaryotes and eukaryotes.</title>
        <authorList>
            <person name="Spang A."/>
            <person name="Saw J.H."/>
            <person name="Jorgensen S.L."/>
            <person name="Zaremba-Niedzwiedzka K."/>
            <person name="Martijn J."/>
            <person name="Lind A.E."/>
            <person name="van Eijk R."/>
            <person name="Schleper C."/>
            <person name="Guy L."/>
            <person name="Ettema T.J."/>
        </authorList>
    </citation>
    <scope>NUCLEOTIDE SEQUENCE</scope>
</reference>
<dbReference type="FunFam" id="2.30.38.10:FF:000001">
    <property type="entry name" value="Non-ribosomal peptide synthetase PvdI"/>
    <property type="match status" value="1"/>
</dbReference>
<dbReference type="InterPro" id="IPR020806">
    <property type="entry name" value="PKS_PP-bd"/>
</dbReference>
<dbReference type="PROSITE" id="PS00012">
    <property type="entry name" value="PHOSPHOPANTETHEINE"/>
    <property type="match status" value="1"/>
</dbReference>
<evidence type="ECO:0000256" key="1">
    <source>
        <dbReference type="ARBA" id="ARBA00022450"/>
    </source>
</evidence>
<dbReference type="Gene3D" id="2.30.38.10">
    <property type="entry name" value="Luciferase, Domain 3"/>
    <property type="match status" value="1"/>
</dbReference>
<keyword evidence="2" id="KW-0597">Phosphoprotein</keyword>
<dbReference type="SMART" id="SM00823">
    <property type="entry name" value="PKS_PP"/>
    <property type="match status" value="1"/>
</dbReference>
<accession>A0A0F8ZGM7</accession>
<gene>
    <name evidence="4" type="ORF">LCGC14_2776030</name>
</gene>
<evidence type="ECO:0000259" key="3">
    <source>
        <dbReference type="PROSITE" id="PS50075"/>
    </source>
</evidence>
<dbReference type="InterPro" id="IPR025110">
    <property type="entry name" value="AMP-bd_C"/>
</dbReference>
<sequence>FSGAELHLCPEHVRQAPEQLKALLCGQRITHALLPPALLTEMVLDEHYAFEALIVGGESCAPDVAARWSALYPMFNAYGPTEASVCTSVSRIIPDASLNIGHTIANMQQYVLNSELEIVPLGVPGELYIGGVGLAIGYLNLPQMTAERFIDNPFYDANNPASSERLYKTGDLVRYLADGQLEFLGRIDDQVKIRGFRIELGEIEAQLVAQPEVESALVVAKEVAGSQQLVGYVRAHNELEGDETQGEWLAERKAQLQAVLPQYMVPAALVLISQWPLTPNGKIDKKALPSPDSVVCVGHYEAPTGEVEWGVAQLWAELLGRAVDEISAHGNFFDLGGHSLLTTRLVAGVRSRFAVELSVQQVFEQRTLRSLAEVIGQAQGGAMLPALCAQPRAGNQAPLSYSQQRLWFIDQLQGAT</sequence>
<protein>
    <recommendedName>
        <fullName evidence="3">Carrier domain-containing protein</fullName>
    </recommendedName>
</protein>
<dbReference type="SUPFAM" id="SSF47336">
    <property type="entry name" value="ACP-like"/>
    <property type="match status" value="1"/>
</dbReference>
<comment type="caution">
    <text evidence="4">The sequence shown here is derived from an EMBL/GenBank/DDBJ whole genome shotgun (WGS) entry which is preliminary data.</text>
</comment>
<dbReference type="EMBL" id="LAZR01051437">
    <property type="protein sequence ID" value="KKK85165.1"/>
    <property type="molecule type" value="Genomic_DNA"/>
</dbReference>
<feature type="non-terminal residue" evidence="4">
    <location>
        <position position="1"/>
    </location>
</feature>
<feature type="domain" description="Carrier" evidence="3">
    <location>
        <begin position="302"/>
        <end position="379"/>
    </location>
</feature>
<dbReference type="InterPro" id="IPR036736">
    <property type="entry name" value="ACP-like_sf"/>
</dbReference>
<evidence type="ECO:0000256" key="2">
    <source>
        <dbReference type="ARBA" id="ARBA00022553"/>
    </source>
</evidence>
<dbReference type="InterPro" id="IPR045851">
    <property type="entry name" value="AMP-bd_C_sf"/>
</dbReference>
<proteinExistence type="predicted"/>
<dbReference type="FunFam" id="3.30.300.30:FF:000010">
    <property type="entry name" value="Enterobactin synthetase component F"/>
    <property type="match status" value="1"/>
</dbReference>
<dbReference type="GO" id="GO:0005737">
    <property type="term" value="C:cytoplasm"/>
    <property type="evidence" value="ECO:0007669"/>
    <property type="project" value="TreeGrafter"/>
</dbReference>
<dbReference type="PANTHER" id="PTHR45527">
    <property type="entry name" value="NONRIBOSOMAL PEPTIDE SYNTHETASE"/>
    <property type="match status" value="1"/>
</dbReference>
<dbReference type="Gene3D" id="3.40.50.980">
    <property type="match status" value="1"/>
</dbReference>
<organism evidence="4">
    <name type="scientific">marine sediment metagenome</name>
    <dbReference type="NCBI Taxonomy" id="412755"/>
    <lineage>
        <taxon>unclassified sequences</taxon>
        <taxon>metagenomes</taxon>
        <taxon>ecological metagenomes</taxon>
    </lineage>
</organism>
<dbReference type="GO" id="GO:0044550">
    <property type="term" value="P:secondary metabolite biosynthetic process"/>
    <property type="evidence" value="ECO:0007669"/>
    <property type="project" value="TreeGrafter"/>
</dbReference>
<dbReference type="InterPro" id="IPR000873">
    <property type="entry name" value="AMP-dep_synth/lig_dom"/>
</dbReference>
<dbReference type="Pfam" id="PF00501">
    <property type="entry name" value="AMP-binding"/>
    <property type="match status" value="1"/>
</dbReference>
<keyword evidence="1" id="KW-0596">Phosphopantetheine</keyword>
<evidence type="ECO:0000313" key="4">
    <source>
        <dbReference type="EMBL" id="KKK85165.1"/>
    </source>
</evidence>
<dbReference type="AlphaFoldDB" id="A0A0F8ZGM7"/>
<name>A0A0F8ZGM7_9ZZZZ</name>
<dbReference type="Pfam" id="PF00550">
    <property type="entry name" value="PP-binding"/>
    <property type="match status" value="1"/>
</dbReference>
<dbReference type="GO" id="GO:0043041">
    <property type="term" value="P:amino acid activation for nonribosomal peptide biosynthetic process"/>
    <property type="evidence" value="ECO:0007669"/>
    <property type="project" value="TreeGrafter"/>
</dbReference>
<dbReference type="InterPro" id="IPR009081">
    <property type="entry name" value="PP-bd_ACP"/>
</dbReference>